<feature type="domain" description="FAD/NAD(P)-binding" evidence="13">
    <location>
        <begin position="4"/>
        <end position="316"/>
    </location>
</feature>
<dbReference type="InterPro" id="IPR006322">
    <property type="entry name" value="Glutathione_Rdtase_euk/bac"/>
</dbReference>
<reference evidence="14 15" key="1">
    <citation type="submission" date="2018-03" db="EMBL/GenBank/DDBJ databases">
        <authorList>
            <person name="Gulvik C.A."/>
        </authorList>
    </citation>
    <scope>NUCLEOTIDE SEQUENCE [LARGE SCALE GENOMIC DNA]</scope>
    <source>
        <strain evidence="14 15">JCM 31581</strain>
    </source>
</reference>
<dbReference type="GO" id="GO:0004362">
    <property type="term" value="F:glutathione-disulfide reductase (NADPH) activity"/>
    <property type="evidence" value="ECO:0007669"/>
    <property type="project" value="InterPro"/>
</dbReference>
<keyword evidence="3 11" id="KW-0285">Flavoprotein</keyword>
<evidence type="ECO:0000259" key="13">
    <source>
        <dbReference type="Pfam" id="PF07992"/>
    </source>
</evidence>
<evidence type="ECO:0000256" key="9">
    <source>
        <dbReference type="PIRSR" id="PIRSR000350-3"/>
    </source>
</evidence>
<dbReference type="Proteomes" id="UP000277864">
    <property type="component" value="Unassembled WGS sequence"/>
</dbReference>
<dbReference type="InterPro" id="IPR012999">
    <property type="entry name" value="Pyr_OxRdtase_I_AS"/>
</dbReference>
<evidence type="ECO:0000256" key="8">
    <source>
        <dbReference type="PIRSR" id="PIRSR000350-2"/>
    </source>
</evidence>
<dbReference type="PANTHER" id="PTHR42737:SF2">
    <property type="entry name" value="GLUTATHIONE REDUCTASE"/>
    <property type="match status" value="1"/>
</dbReference>
<feature type="domain" description="Pyridine nucleotide-disulphide oxidoreductase dimerisation" evidence="12">
    <location>
        <begin position="337"/>
        <end position="447"/>
    </location>
</feature>
<feature type="binding site" evidence="9">
    <location>
        <position position="260"/>
    </location>
    <ligand>
        <name>NAD(+)</name>
        <dbReference type="ChEBI" id="CHEBI:57540"/>
    </ligand>
</feature>
<keyword evidence="7 11" id="KW-0676">Redox-active center</keyword>
<feature type="binding site" evidence="9">
    <location>
        <position position="301"/>
    </location>
    <ligand>
        <name>FAD</name>
        <dbReference type="ChEBI" id="CHEBI:57692"/>
    </ligand>
</feature>
<dbReference type="InterPro" id="IPR001100">
    <property type="entry name" value="Pyr_nuc-diS_OxRdtase"/>
</dbReference>
<keyword evidence="15" id="KW-1185">Reference proteome</keyword>
<dbReference type="GO" id="GO:0050661">
    <property type="term" value="F:NADP binding"/>
    <property type="evidence" value="ECO:0007669"/>
    <property type="project" value="InterPro"/>
</dbReference>
<dbReference type="NCBIfam" id="TIGR01421">
    <property type="entry name" value="gluta_reduc_1"/>
    <property type="match status" value="1"/>
</dbReference>
<dbReference type="InterPro" id="IPR016156">
    <property type="entry name" value="FAD/NAD-linked_Rdtase_dimer_sf"/>
</dbReference>
<sequence>MQSFDYIVIGGGSGGIASANRAALHGAKVLLIEGRYLGGTCVNVGCVPKKVMWQGSELFHQMMTETKAYGFDVTSQDFDFSTFVANRDNYIQRLRQLYQQGLDQNGVQVVFGLARLKNQQEVVVNGESYIGKHILLATGGAPVIPEIPGAEYGLTSNDFFDMRELPKKVAIIGSGYVAVELAGVLSHFQVETHLIYRHDHVLRSFDRETVSHLEELYRKEGLHLHPYQEVQSVKKQSQGYQLNLSDGSFLQVDLFIWAVGRKPMTDSLGLETTGVRVNEQGYIQVDEYQNTKVAGIYALGDLTCQPHLTPVAIKEGRQLSERLFNHQVDAKADLTYVPTVVFSHPPLGTVGLSEEEARQKYPDELITVYTSQFNPMRYALLSHKLPAFFKLVCVGKKEQVIGLHGVGEGMDELLQGFAVAMGLGATKADFDRTIAIHPTAAEEFVTMTRKKD</sequence>
<dbReference type="EMBL" id="PXZH01000008">
    <property type="protein sequence ID" value="RST88524.1"/>
    <property type="molecule type" value="Genomic_DNA"/>
</dbReference>
<protein>
    <submittedName>
        <fullName evidence="14">Glutathione-disulfide reductase</fullName>
    </submittedName>
</protein>
<dbReference type="GO" id="GO:0005829">
    <property type="term" value="C:cytosol"/>
    <property type="evidence" value="ECO:0007669"/>
    <property type="project" value="TreeGrafter"/>
</dbReference>
<evidence type="ECO:0000256" key="1">
    <source>
        <dbReference type="ARBA" id="ARBA00007532"/>
    </source>
</evidence>
<dbReference type="SUPFAM" id="SSF55424">
    <property type="entry name" value="FAD/NAD-linked reductases, dimerisation (C-terminal) domain"/>
    <property type="match status" value="1"/>
</dbReference>
<evidence type="ECO:0000256" key="3">
    <source>
        <dbReference type="ARBA" id="ARBA00022630"/>
    </source>
</evidence>
<evidence type="ECO:0000313" key="15">
    <source>
        <dbReference type="Proteomes" id="UP000277864"/>
    </source>
</evidence>
<accession>A0A429Z4B1</accession>
<dbReference type="RefSeq" id="WP_125944003.1">
    <property type="nucleotide sequence ID" value="NZ_PXZH01000008.1"/>
</dbReference>
<dbReference type="PANTHER" id="PTHR42737">
    <property type="entry name" value="GLUTATHIONE REDUCTASE"/>
    <property type="match status" value="1"/>
</dbReference>
<dbReference type="NCBIfam" id="NF004776">
    <property type="entry name" value="PRK06116.1"/>
    <property type="match status" value="1"/>
</dbReference>
<gene>
    <name evidence="14" type="ORF">C7P63_09935</name>
</gene>
<name>A0A429Z4B1_9ENTE</name>
<evidence type="ECO:0000256" key="4">
    <source>
        <dbReference type="ARBA" id="ARBA00022827"/>
    </source>
</evidence>
<feature type="binding site" evidence="9">
    <location>
        <begin position="173"/>
        <end position="180"/>
    </location>
    <ligand>
        <name>NAD(+)</name>
        <dbReference type="ChEBI" id="CHEBI:57540"/>
    </ligand>
</feature>
<keyword evidence="5 11" id="KW-0560">Oxidoreductase</keyword>
<dbReference type="InterPro" id="IPR023753">
    <property type="entry name" value="FAD/NAD-binding_dom"/>
</dbReference>
<evidence type="ECO:0000259" key="12">
    <source>
        <dbReference type="Pfam" id="PF02852"/>
    </source>
</evidence>
<evidence type="ECO:0000256" key="10">
    <source>
        <dbReference type="PIRSR" id="PIRSR000350-4"/>
    </source>
</evidence>
<dbReference type="OrthoDB" id="9800167at2"/>
<keyword evidence="4 9" id="KW-0274">FAD</keyword>
<dbReference type="AlphaFoldDB" id="A0A429Z4B1"/>
<dbReference type="PRINTS" id="PR00368">
    <property type="entry name" value="FADPNR"/>
</dbReference>
<keyword evidence="6" id="KW-1015">Disulfide bond</keyword>
<evidence type="ECO:0000256" key="2">
    <source>
        <dbReference type="ARBA" id="ARBA00011738"/>
    </source>
</evidence>
<dbReference type="Pfam" id="PF02852">
    <property type="entry name" value="Pyr_redox_dim"/>
    <property type="match status" value="1"/>
</dbReference>
<comment type="subunit">
    <text evidence="2">Homodimer.</text>
</comment>
<dbReference type="GO" id="GO:0006749">
    <property type="term" value="P:glutathione metabolic process"/>
    <property type="evidence" value="ECO:0007669"/>
    <property type="project" value="InterPro"/>
</dbReference>
<dbReference type="InterPro" id="IPR004099">
    <property type="entry name" value="Pyr_nucl-diS_OxRdtase_dimer"/>
</dbReference>
<feature type="active site" description="Proton acceptor" evidence="8">
    <location>
        <position position="437"/>
    </location>
</feature>
<dbReference type="Pfam" id="PF07992">
    <property type="entry name" value="Pyr_redox_2"/>
    <property type="match status" value="1"/>
</dbReference>
<dbReference type="GO" id="GO:0045454">
    <property type="term" value="P:cell redox homeostasis"/>
    <property type="evidence" value="ECO:0007669"/>
    <property type="project" value="InterPro"/>
</dbReference>
<dbReference type="Gene3D" id="3.30.390.30">
    <property type="match status" value="1"/>
</dbReference>
<dbReference type="GO" id="GO:0034599">
    <property type="term" value="P:cellular response to oxidative stress"/>
    <property type="evidence" value="ECO:0007669"/>
    <property type="project" value="TreeGrafter"/>
</dbReference>
<comment type="cofactor">
    <cofactor evidence="9">
        <name>FAD</name>
        <dbReference type="ChEBI" id="CHEBI:57692"/>
    </cofactor>
    <text evidence="9">Binds 1 FAD per subunit.</text>
</comment>
<dbReference type="PRINTS" id="PR00411">
    <property type="entry name" value="PNDRDTASEI"/>
</dbReference>
<dbReference type="InterPro" id="IPR046952">
    <property type="entry name" value="GSHR/TRXR-like"/>
</dbReference>
<comment type="caution">
    <text evidence="14">The sequence shown here is derived from an EMBL/GenBank/DDBJ whole genome shotgun (WGS) entry which is preliminary data.</text>
</comment>
<comment type="similarity">
    <text evidence="1 11">Belongs to the class-I pyridine nucleotide-disulfide oxidoreductase family.</text>
</comment>
<evidence type="ECO:0000313" key="14">
    <source>
        <dbReference type="EMBL" id="RST88524.1"/>
    </source>
</evidence>
<dbReference type="InterPro" id="IPR036188">
    <property type="entry name" value="FAD/NAD-bd_sf"/>
</dbReference>
<dbReference type="FunFam" id="3.30.390.30:FF:000003">
    <property type="entry name" value="Glutathione reductase"/>
    <property type="match status" value="1"/>
</dbReference>
<dbReference type="Gene3D" id="3.50.50.60">
    <property type="entry name" value="FAD/NAD(P)-binding domain"/>
    <property type="match status" value="2"/>
</dbReference>
<evidence type="ECO:0000256" key="7">
    <source>
        <dbReference type="ARBA" id="ARBA00023284"/>
    </source>
</evidence>
<dbReference type="FunFam" id="3.50.50.60:FF:000235">
    <property type="entry name" value="Glutathione reductase"/>
    <property type="match status" value="1"/>
</dbReference>
<dbReference type="PIRSF" id="PIRSF000350">
    <property type="entry name" value="Mercury_reductase_MerA"/>
    <property type="match status" value="1"/>
</dbReference>
<dbReference type="PROSITE" id="PS00076">
    <property type="entry name" value="PYRIDINE_REDOX_1"/>
    <property type="match status" value="1"/>
</dbReference>
<feature type="disulfide bond" description="Redox-active" evidence="10">
    <location>
        <begin position="41"/>
        <end position="46"/>
    </location>
</feature>
<evidence type="ECO:0000256" key="5">
    <source>
        <dbReference type="ARBA" id="ARBA00023002"/>
    </source>
</evidence>
<organism evidence="14 15">
    <name type="scientific">Vagococcus humatus</name>
    <dbReference type="NCBI Taxonomy" id="1889241"/>
    <lineage>
        <taxon>Bacteria</taxon>
        <taxon>Bacillati</taxon>
        <taxon>Bacillota</taxon>
        <taxon>Bacilli</taxon>
        <taxon>Lactobacillales</taxon>
        <taxon>Enterococcaceae</taxon>
        <taxon>Vagococcus</taxon>
    </lineage>
</organism>
<dbReference type="GO" id="GO:0050660">
    <property type="term" value="F:flavin adenine dinucleotide binding"/>
    <property type="evidence" value="ECO:0007669"/>
    <property type="project" value="InterPro"/>
</dbReference>
<keyword evidence="9" id="KW-0547">Nucleotide-binding</keyword>
<proteinExistence type="inferred from homology"/>
<dbReference type="SUPFAM" id="SSF51905">
    <property type="entry name" value="FAD/NAD(P)-binding domain"/>
    <property type="match status" value="1"/>
</dbReference>
<evidence type="ECO:0000256" key="6">
    <source>
        <dbReference type="ARBA" id="ARBA00023157"/>
    </source>
</evidence>
<evidence type="ECO:0000256" key="11">
    <source>
        <dbReference type="RuleBase" id="RU003691"/>
    </source>
</evidence>
<feature type="binding site" evidence="9">
    <location>
        <position position="50"/>
    </location>
    <ligand>
        <name>FAD</name>
        <dbReference type="ChEBI" id="CHEBI:57692"/>
    </ligand>
</feature>
<keyword evidence="9" id="KW-0520">NAD</keyword>